<accession>A0A1Q5TE28</accession>
<dbReference type="OrthoDB" id="7700931at2759"/>
<feature type="domain" description="FAS1" evidence="1">
    <location>
        <begin position="63"/>
        <end position="199"/>
    </location>
</feature>
<feature type="domain" description="FAS1" evidence="1">
    <location>
        <begin position="202"/>
        <end position="362"/>
    </location>
</feature>
<evidence type="ECO:0000313" key="3">
    <source>
        <dbReference type="Proteomes" id="UP000186955"/>
    </source>
</evidence>
<evidence type="ECO:0000259" key="1">
    <source>
        <dbReference type="PROSITE" id="PS50213"/>
    </source>
</evidence>
<dbReference type="Proteomes" id="UP000186955">
    <property type="component" value="Unassembled WGS sequence"/>
</dbReference>
<dbReference type="PANTHER" id="PTHR10900:SF77">
    <property type="entry name" value="FI19380P1"/>
    <property type="match status" value="1"/>
</dbReference>
<protein>
    <recommendedName>
        <fullName evidence="1">FAS1 domain-containing protein</fullName>
    </recommendedName>
</protein>
<dbReference type="Gene3D" id="2.30.180.10">
    <property type="entry name" value="FAS1 domain"/>
    <property type="match status" value="2"/>
</dbReference>
<gene>
    <name evidence="2" type="ORF">PENSUB_9146</name>
</gene>
<keyword evidence="3" id="KW-1185">Reference proteome</keyword>
<dbReference type="SMART" id="SM00554">
    <property type="entry name" value="FAS1"/>
    <property type="match status" value="2"/>
</dbReference>
<organism evidence="2 3">
    <name type="scientific">Penicillium subrubescens</name>
    <dbReference type="NCBI Taxonomy" id="1316194"/>
    <lineage>
        <taxon>Eukaryota</taxon>
        <taxon>Fungi</taxon>
        <taxon>Dikarya</taxon>
        <taxon>Ascomycota</taxon>
        <taxon>Pezizomycotina</taxon>
        <taxon>Eurotiomycetes</taxon>
        <taxon>Eurotiomycetidae</taxon>
        <taxon>Eurotiales</taxon>
        <taxon>Aspergillaceae</taxon>
        <taxon>Penicillium</taxon>
    </lineage>
</organism>
<dbReference type="InterPro" id="IPR050904">
    <property type="entry name" value="Adhesion/Biosynth-related"/>
</dbReference>
<name>A0A1Q5TE28_9EURO</name>
<dbReference type="SUPFAM" id="SSF82153">
    <property type="entry name" value="FAS1 domain"/>
    <property type="match status" value="2"/>
</dbReference>
<proteinExistence type="predicted"/>
<dbReference type="STRING" id="1316194.A0A1Q5TE28"/>
<evidence type="ECO:0000313" key="2">
    <source>
        <dbReference type="EMBL" id="OKO98470.1"/>
    </source>
</evidence>
<dbReference type="PANTHER" id="PTHR10900">
    <property type="entry name" value="PERIOSTIN-RELATED"/>
    <property type="match status" value="1"/>
</dbReference>
<dbReference type="InterPro" id="IPR036378">
    <property type="entry name" value="FAS1_dom_sf"/>
</dbReference>
<dbReference type="InterPro" id="IPR000782">
    <property type="entry name" value="FAS1_domain"/>
</dbReference>
<sequence>MKSFAKRALFQALRVALVAVTVSLAVQTYLEGWKKPQPVVIESRVEINETFQPKLPTEETPPLKTLWESIQNDPSLSKFAKLVGEFDDIVGGLRAPKAQLTIYAPVNEAFDKEEFPYDLPWFYWKFLVGYHMGKGGVSAQGLRSQNTVSSFVNADIFFKNQQRISVQDNADSVTFNFGSKMISSQPAVNGHLHIVDRLLMLPDSAADVLRYTPSLGIFRQGLIDTGLAEVVNDTSTHMGQTLFVPTNAAFQQLGPKVNAFLFGPGGSEYLKALLAYHIVANETLFSDVHFPAKNGEQVVFSRETATHPVEMPTLAGGHFISASSILESSTGRRTLAVNDEWKVSRPDIVVMDGVIHEIDAVVLPPLMQGDGQLGKQKLDWWSIVKRTMNLDGGITVEELMERLQPLIESEGSSR</sequence>
<comment type="caution">
    <text evidence="2">The sequence shown here is derived from an EMBL/GenBank/DDBJ whole genome shotgun (WGS) entry which is preliminary data.</text>
</comment>
<dbReference type="AlphaFoldDB" id="A0A1Q5TE28"/>
<dbReference type="PROSITE" id="PS50213">
    <property type="entry name" value="FAS1"/>
    <property type="match status" value="2"/>
</dbReference>
<dbReference type="Pfam" id="PF02469">
    <property type="entry name" value="Fasciclin"/>
    <property type="match status" value="2"/>
</dbReference>
<reference evidence="2 3" key="1">
    <citation type="submission" date="2016-10" db="EMBL/GenBank/DDBJ databases">
        <title>Genome sequence of the ascomycete fungus Penicillium subrubescens.</title>
        <authorList>
            <person name="De Vries R.P."/>
            <person name="Peng M."/>
            <person name="Dilokpimol A."/>
            <person name="Hilden K."/>
            <person name="Makela M.R."/>
            <person name="Grigoriev I."/>
            <person name="Riley R."/>
            <person name="Granchi Z."/>
        </authorList>
    </citation>
    <scope>NUCLEOTIDE SEQUENCE [LARGE SCALE GENOMIC DNA]</scope>
    <source>
        <strain evidence="2 3">CBS 132785</strain>
    </source>
</reference>
<dbReference type="EMBL" id="MNBE01000672">
    <property type="protein sequence ID" value="OKO98470.1"/>
    <property type="molecule type" value="Genomic_DNA"/>
</dbReference>